<gene>
    <name evidence="2" type="ORF">BEN30_06210</name>
</gene>
<dbReference type="Pfam" id="PF12616">
    <property type="entry name" value="DUF3775"/>
    <property type="match status" value="1"/>
</dbReference>
<evidence type="ECO:0000256" key="1">
    <source>
        <dbReference type="SAM" id="MobiDB-lite"/>
    </source>
</evidence>
<protein>
    <recommendedName>
        <fullName evidence="4">DUF3775 domain-containing protein</fullName>
    </recommendedName>
</protein>
<proteinExistence type="predicted"/>
<dbReference type="Proteomes" id="UP000095347">
    <property type="component" value="Unassembled WGS sequence"/>
</dbReference>
<reference evidence="3" key="1">
    <citation type="submission" date="2016-07" db="EMBL/GenBank/DDBJ databases">
        <authorList>
            <person name="Florea S."/>
            <person name="Webb J.S."/>
            <person name="Jaromczyk J."/>
            <person name="Schardl C.L."/>
        </authorList>
    </citation>
    <scope>NUCLEOTIDE SEQUENCE [LARGE SCALE GENOMIC DNA]</scope>
    <source>
        <strain evidence="3">MV-1</strain>
    </source>
</reference>
<evidence type="ECO:0000313" key="2">
    <source>
        <dbReference type="EMBL" id="OEJ68516.1"/>
    </source>
</evidence>
<dbReference type="EMBL" id="MCGG01000013">
    <property type="protein sequence ID" value="OEJ68516.1"/>
    <property type="molecule type" value="Genomic_DNA"/>
</dbReference>
<sequence length="128" mass="14206">MQAISSEKVCFVIVKSREFDAKEDAPYEDPGGNASDDGDHQILSHQPDDSVYEELVSFFESLSDEELCELHAMVMLGRGDVDMEGWDEAVQTAQDDLDENTPKHLLEIPLISDYLAEALSQFGCSCSD</sequence>
<name>A0A1E5Q9X0_9PROT</name>
<evidence type="ECO:0008006" key="4">
    <source>
        <dbReference type="Google" id="ProtNLM"/>
    </source>
</evidence>
<accession>A0A1E5Q9X0</accession>
<dbReference type="STRING" id="28181.BEN30_06210"/>
<organism evidence="2 3">
    <name type="scientific">Magnetovibrio blakemorei</name>
    <dbReference type="NCBI Taxonomy" id="28181"/>
    <lineage>
        <taxon>Bacteria</taxon>
        <taxon>Pseudomonadati</taxon>
        <taxon>Pseudomonadota</taxon>
        <taxon>Alphaproteobacteria</taxon>
        <taxon>Rhodospirillales</taxon>
        <taxon>Magnetovibrionaceae</taxon>
        <taxon>Magnetovibrio</taxon>
    </lineage>
</organism>
<feature type="region of interest" description="Disordered" evidence="1">
    <location>
        <begin position="22"/>
        <end position="45"/>
    </location>
</feature>
<dbReference type="OrthoDB" id="5641374at2"/>
<dbReference type="RefSeq" id="WP_069957179.1">
    <property type="nucleotide sequence ID" value="NZ_MCGG01000013.1"/>
</dbReference>
<keyword evidence="3" id="KW-1185">Reference proteome</keyword>
<comment type="caution">
    <text evidence="2">The sequence shown here is derived from an EMBL/GenBank/DDBJ whole genome shotgun (WGS) entry which is preliminary data.</text>
</comment>
<dbReference type="AlphaFoldDB" id="A0A1E5Q9X0"/>
<evidence type="ECO:0000313" key="3">
    <source>
        <dbReference type="Proteomes" id="UP000095347"/>
    </source>
</evidence>
<dbReference type="InterPro" id="IPR022254">
    <property type="entry name" value="DUF3775"/>
</dbReference>